<evidence type="ECO:0000256" key="6">
    <source>
        <dbReference type="ARBA" id="ARBA00023136"/>
    </source>
</evidence>
<dbReference type="Pfam" id="PF03825">
    <property type="entry name" value="Nuc_H_symport"/>
    <property type="match status" value="1"/>
</dbReference>
<feature type="transmembrane region" description="Helical" evidence="7">
    <location>
        <begin position="43"/>
        <end position="64"/>
    </location>
</feature>
<feature type="domain" description="Major facilitator superfamily (MFS) profile" evidence="8">
    <location>
        <begin position="218"/>
        <end position="418"/>
    </location>
</feature>
<dbReference type="InterPro" id="IPR036259">
    <property type="entry name" value="MFS_trans_sf"/>
</dbReference>
<protein>
    <submittedName>
        <fullName evidence="9">MFS transporter</fullName>
    </submittedName>
</protein>
<evidence type="ECO:0000256" key="4">
    <source>
        <dbReference type="ARBA" id="ARBA00022692"/>
    </source>
</evidence>
<feature type="transmembrane region" description="Helical" evidence="7">
    <location>
        <begin position="73"/>
        <end position="89"/>
    </location>
</feature>
<proteinExistence type="predicted"/>
<dbReference type="PANTHER" id="PTHR23522">
    <property type="entry name" value="BLL5896 PROTEIN"/>
    <property type="match status" value="1"/>
</dbReference>
<keyword evidence="4 7" id="KW-0812">Transmembrane</keyword>
<evidence type="ECO:0000259" key="8">
    <source>
        <dbReference type="PROSITE" id="PS50850"/>
    </source>
</evidence>
<dbReference type="InterPro" id="IPR004740">
    <property type="entry name" value="Nuc_H_symport"/>
</dbReference>
<keyword evidence="6 7" id="KW-0472">Membrane</keyword>
<evidence type="ECO:0000256" key="5">
    <source>
        <dbReference type="ARBA" id="ARBA00022989"/>
    </source>
</evidence>
<feature type="transmembrane region" description="Helical" evidence="7">
    <location>
        <begin position="165"/>
        <end position="187"/>
    </location>
</feature>
<comment type="subcellular location">
    <subcellularLocation>
        <location evidence="1">Cell membrane</location>
        <topology evidence="1">Multi-pass membrane protein</topology>
    </subcellularLocation>
</comment>
<dbReference type="PROSITE" id="PS50850">
    <property type="entry name" value="MFS"/>
    <property type="match status" value="1"/>
</dbReference>
<feature type="transmembrane region" description="Helical" evidence="7">
    <location>
        <begin position="131"/>
        <end position="153"/>
    </location>
</feature>
<dbReference type="SUPFAM" id="SSF103473">
    <property type="entry name" value="MFS general substrate transporter"/>
    <property type="match status" value="1"/>
</dbReference>
<comment type="caution">
    <text evidence="9">The sequence shown here is derived from an EMBL/GenBank/DDBJ whole genome shotgun (WGS) entry which is preliminary data.</text>
</comment>
<keyword evidence="5 7" id="KW-1133">Transmembrane helix</keyword>
<dbReference type="PANTHER" id="PTHR23522:SF4">
    <property type="entry name" value="NUCLEOSIDE PERMEASE NUPG-RELATED"/>
    <property type="match status" value="1"/>
</dbReference>
<gene>
    <name evidence="9" type="ORF">ACFOWS_15355</name>
</gene>
<evidence type="ECO:0000256" key="7">
    <source>
        <dbReference type="SAM" id="Phobius"/>
    </source>
</evidence>
<feature type="transmembrane region" description="Helical" evidence="7">
    <location>
        <begin position="390"/>
        <end position="409"/>
    </location>
</feature>
<evidence type="ECO:0000256" key="2">
    <source>
        <dbReference type="ARBA" id="ARBA00022448"/>
    </source>
</evidence>
<dbReference type="InterPro" id="IPR020846">
    <property type="entry name" value="MFS_dom"/>
</dbReference>
<sequence length="418" mass="46419">MSTKIKFQLSFMMFLEFFIWGGWFVTLGIYLPSTLGASGGETALAYSSQSWGAIIAPFIIGLIADRYFNAEKILGILHLIGAFLMYQMANADTMAAFVPFVFAYMIAYMPTLALVNSVSFNQMKDPSKEFAFVRVFGTLGWIIAGLIFISAIFQWDSPENITNGALRNTFLMTAIASLVLGLFSFTLPKTPPKVGKGEKVTLSDLLGLEALKLLKIKNFLIFFIASILICIPLGFYYQHAGQFLGEIEASITLFGNEIGPAGMMTIGQASEVLFMLLLPYFFTKFGFKKTIMAGMLAWTIRYLLFAYGDAGEMAFMLLIGIALHGICYDFFFVSGQIYTDTKAGPKYKSAAQGLITLATYGVGMLIGFWVAGQITDANIISENQHNWMNIWRFPAFFALGVAILFMIFFKNENVSYKQ</sequence>
<dbReference type="Proteomes" id="UP001595841">
    <property type="component" value="Unassembled WGS sequence"/>
</dbReference>
<evidence type="ECO:0000256" key="1">
    <source>
        <dbReference type="ARBA" id="ARBA00004651"/>
    </source>
</evidence>
<feature type="transmembrane region" description="Helical" evidence="7">
    <location>
        <begin position="219"/>
        <end position="238"/>
    </location>
</feature>
<feature type="transmembrane region" description="Helical" evidence="7">
    <location>
        <begin position="350"/>
        <end position="370"/>
    </location>
</feature>
<dbReference type="RefSeq" id="WP_379766375.1">
    <property type="nucleotide sequence ID" value="NZ_JBHSCL010000009.1"/>
</dbReference>
<feature type="transmembrane region" description="Helical" evidence="7">
    <location>
        <begin position="314"/>
        <end position="338"/>
    </location>
</feature>
<feature type="transmembrane region" description="Helical" evidence="7">
    <location>
        <begin position="258"/>
        <end position="278"/>
    </location>
</feature>
<dbReference type="Gene3D" id="1.20.1250.20">
    <property type="entry name" value="MFS general substrate transporter like domains"/>
    <property type="match status" value="2"/>
</dbReference>
<evidence type="ECO:0000256" key="3">
    <source>
        <dbReference type="ARBA" id="ARBA00022475"/>
    </source>
</evidence>
<accession>A0ABV8PN88</accession>
<evidence type="ECO:0000313" key="9">
    <source>
        <dbReference type="EMBL" id="MFC4221527.1"/>
    </source>
</evidence>
<reference evidence="10" key="1">
    <citation type="journal article" date="2019" name="Int. J. Syst. Evol. Microbiol.">
        <title>The Global Catalogue of Microorganisms (GCM) 10K type strain sequencing project: providing services to taxonomists for standard genome sequencing and annotation.</title>
        <authorList>
            <consortium name="The Broad Institute Genomics Platform"/>
            <consortium name="The Broad Institute Genome Sequencing Center for Infectious Disease"/>
            <person name="Wu L."/>
            <person name="Ma J."/>
        </authorList>
    </citation>
    <scope>NUCLEOTIDE SEQUENCE [LARGE SCALE GENOMIC DNA]</scope>
    <source>
        <strain evidence="10">CGMCC 1.15774</strain>
    </source>
</reference>
<evidence type="ECO:0000313" key="10">
    <source>
        <dbReference type="Proteomes" id="UP001595841"/>
    </source>
</evidence>
<keyword evidence="10" id="KW-1185">Reference proteome</keyword>
<organism evidence="9 10">
    <name type="scientific">Flagellimonas marina</name>
    <dbReference type="NCBI Taxonomy" id="1775168"/>
    <lineage>
        <taxon>Bacteria</taxon>
        <taxon>Pseudomonadati</taxon>
        <taxon>Bacteroidota</taxon>
        <taxon>Flavobacteriia</taxon>
        <taxon>Flavobacteriales</taxon>
        <taxon>Flavobacteriaceae</taxon>
        <taxon>Flagellimonas</taxon>
    </lineage>
</organism>
<dbReference type="EMBL" id="JBHSCL010000009">
    <property type="protein sequence ID" value="MFC4221527.1"/>
    <property type="molecule type" value="Genomic_DNA"/>
</dbReference>
<feature type="transmembrane region" description="Helical" evidence="7">
    <location>
        <begin position="95"/>
        <end position="119"/>
    </location>
</feature>
<feature type="transmembrane region" description="Helical" evidence="7">
    <location>
        <begin position="12"/>
        <end position="31"/>
    </location>
</feature>
<feature type="transmembrane region" description="Helical" evidence="7">
    <location>
        <begin position="290"/>
        <end position="308"/>
    </location>
</feature>
<keyword evidence="3" id="KW-1003">Cell membrane</keyword>
<keyword evidence="2" id="KW-0813">Transport</keyword>
<name>A0ABV8PN88_9FLAO</name>